<gene>
    <name evidence="1" type="ORF">ACFPVY_06605</name>
</gene>
<dbReference type="RefSeq" id="WP_379791182.1">
    <property type="nucleotide sequence ID" value="NZ_JBHSQB010000005.1"/>
</dbReference>
<organism evidence="1 2">
    <name type="scientific">Flavobacterium qiangtangense</name>
    <dbReference type="NCBI Taxonomy" id="1442595"/>
    <lineage>
        <taxon>Bacteria</taxon>
        <taxon>Pseudomonadati</taxon>
        <taxon>Bacteroidota</taxon>
        <taxon>Flavobacteriia</taxon>
        <taxon>Flavobacteriales</taxon>
        <taxon>Flavobacteriaceae</taxon>
        <taxon>Flavobacterium</taxon>
    </lineage>
</organism>
<evidence type="ECO:0000313" key="2">
    <source>
        <dbReference type="Proteomes" id="UP001596287"/>
    </source>
</evidence>
<sequence>MDKNARDRGKILKQWRSFQQALAVFEGDAAYNELIRGKGFEVKHMSFENETILFTILTNNEILIPYAILPGGYKSCMSFISDEINALEASLD</sequence>
<proteinExistence type="predicted"/>
<protein>
    <recommendedName>
        <fullName evidence="3">DUF3298 domain-containing protein</fullName>
    </recommendedName>
</protein>
<dbReference type="EMBL" id="JBHSQB010000005">
    <property type="protein sequence ID" value="MFC6096314.1"/>
    <property type="molecule type" value="Genomic_DNA"/>
</dbReference>
<reference evidence="2" key="1">
    <citation type="journal article" date="2019" name="Int. J. Syst. Evol. Microbiol.">
        <title>The Global Catalogue of Microorganisms (GCM) 10K type strain sequencing project: providing services to taxonomists for standard genome sequencing and annotation.</title>
        <authorList>
            <consortium name="The Broad Institute Genomics Platform"/>
            <consortium name="The Broad Institute Genome Sequencing Center for Infectious Disease"/>
            <person name="Wu L."/>
            <person name="Ma J."/>
        </authorList>
    </citation>
    <scope>NUCLEOTIDE SEQUENCE [LARGE SCALE GENOMIC DNA]</scope>
    <source>
        <strain evidence="2">CCUG 49679</strain>
    </source>
</reference>
<comment type="caution">
    <text evidence="1">The sequence shown here is derived from an EMBL/GenBank/DDBJ whole genome shotgun (WGS) entry which is preliminary data.</text>
</comment>
<name>A0ABW1PM66_9FLAO</name>
<evidence type="ECO:0000313" key="1">
    <source>
        <dbReference type="EMBL" id="MFC6096314.1"/>
    </source>
</evidence>
<keyword evidence="2" id="KW-1185">Reference proteome</keyword>
<evidence type="ECO:0008006" key="3">
    <source>
        <dbReference type="Google" id="ProtNLM"/>
    </source>
</evidence>
<dbReference type="Proteomes" id="UP001596287">
    <property type="component" value="Unassembled WGS sequence"/>
</dbReference>
<accession>A0ABW1PM66</accession>